<protein>
    <submittedName>
        <fullName evidence="1">Uncharacterized protein</fullName>
    </submittedName>
</protein>
<name>A0A4Y5TNT1_9CAUD</name>
<proteinExistence type="predicted"/>
<dbReference type="Proteomes" id="UP000315813">
    <property type="component" value="Segment"/>
</dbReference>
<organism evidence="1 2">
    <name type="scientific">Bordetella phage vB_BbrP_BB8</name>
    <dbReference type="NCBI Taxonomy" id="2587820"/>
    <lineage>
        <taxon>Viruses</taxon>
        <taxon>Duplodnaviria</taxon>
        <taxon>Heunggongvirae</taxon>
        <taxon>Uroviricota</taxon>
        <taxon>Caudoviricetes</taxon>
        <taxon>Autographivirales</taxon>
        <taxon>Autographivirales incertae sedis</taxon>
        <taxon>Vistulavirus</taxon>
        <taxon>Vistulavirus BB8</taxon>
    </lineage>
</organism>
<accession>A0A4Y5TNT1</accession>
<keyword evidence="2" id="KW-1185">Reference proteome</keyword>
<gene>
    <name evidence="1" type="ORF">bb8_p33</name>
</gene>
<dbReference type="EMBL" id="MK984681">
    <property type="protein sequence ID" value="QDB71008.1"/>
    <property type="molecule type" value="Genomic_DNA"/>
</dbReference>
<reference evidence="1 2" key="1">
    <citation type="submission" date="2019-05" db="EMBL/GenBank/DDBJ databases">
        <authorList>
            <person name="Karczewska-Golec J."/>
            <person name="Decewicz P."/>
            <person name="Golec P."/>
        </authorList>
    </citation>
    <scope>NUCLEOTIDE SEQUENCE [LARGE SCALE GENOMIC DNA]</scope>
</reference>
<evidence type="ECO:0000313" key="1">
    <source>
        <dbReference type="EMBL" id="QDB71008.1"/>
    </source>
</evidence>
<sequence length="71" mass="7953">MFKDDLLAEVLLAAFLSPFKLQSDFAREYAQEVAALACMGFISTQEGPQEYGRKWRITGLGIDKLRDLGVL</sequence>
<evidence type="ECO:0000313" key="2">
    <source>
        <dbReference type="Proteomes" id="UP000315813"/>
    </source>
</evidence>